<dbReference type="PANTHER" id="PTHR30032">
    <property type="entry name" value="N-ACETYLMURAMOYL-L-ALANINE AMIDASE-RELATED"/>
    <property type="match status" value="1"/>
</dbReference>
<organism evidence="2 3">
    <name type="scientific">Paenibacillus plantiphilus</name>
    <dbReference type="NCBI Taxonomy" id="2905650"/>
    <lineage>
        <taxon>Bacteria</taxon>
        <taxon>Bacillati</taxon>
        <taxon>Bacillota</taxon>
        <taxon>Bacilli</taxon>
        <taxon>Bacillales</taxon>
        <taxon>Paenibacillaceae</taxon>
        <taxon>Paenibacillus</taxon>
    </lineage>
</organism>
<gene>
    <name evidence="2" type="ORF">PAECIP111893_02208</name>
</gene>
<dbReference type="RefSeq" id="WP_236341683.1">
    <property type="nucleotide sequence ID" value="NZ_CAKMMF010000010.1"/>
</dbReference>
<sequence>MSAVDITRSENERTTAALLPKWKQLLAVLLAATILISLGTAWPTYAAVPKLDTIRVALFINLPSKYTLNTAAVTYSSAAAMEIGLKQPAGVIPLVQTNAGQAVRFTLDDYKPRLMETPDFGTALAIMKRVKALGGTAILTSLAKNNSVVYQVVEGTYATEAEASAASAKWTKDSALQGLIGSVKPTIAGPLHLEAGAYASEADARLAAQSFGALGVDAFPSIKQSGDSGAVYTVLVGAEANAASLNAVKAIAAKSADGAAALRQTDPAASYLWLRDDHTTTESVKSSVPLYAVSMKDTKVSLASSAPAGIKLAERYNRSYRGAFEISGFNNKLAIVNELPFEQYLYSVVGGEMPGSWHAEALKAQAVAARTYALYQGFGFQIAHVVDTVLSQAYGGIGSEKPTTITAVDATRGEVAMHNGKLVEAVFSSSAGGASSDSKEIWGSEVPYLKSVASPDELSEKGLYAWYRVVIPDGASGYIRGDLLEETGDKSAVGLPVMKVKGDGVKVRPIPLIQENVQIVGQLNAGTRVVVLEKTVQSNEMSWVRGPFTSDALLASIKGKVKTPVNGAIRTLQISQTGPSGRAIEIVANGQKLDVKYPDLFRSSLGGLPSTRFTIDETARMTIAGADSKRERPADQGAMVVIGADGKPKQLTGDSLYVMNGKGTVRAATLSPKFRFVGTGYGHGVGLSQYGARGLAEKGYDYTYILQYYYKDATIVKE</sequence>
<dbReference type="Pfam" id="PF08486">
    <property type="entry name" value="SpoIID"/>
    <property type="match status" value="1"/>
</dbReference>
<accession>A0ABM9C603</accession>
<feature type="domain" description="SPOR" evidence="1">
    <location>
        <begin position="185"/>
        <end position="265"/>
    </location>
</feature>
<dbReference type="InterPro" id="IPR007730">
    <property type="entry name" value="SPOR-like_dom"/>
</dbReference>
<evidence type="ECO:0000259" key="1">
    <source>
        <dbReference type="PROSITE" id="PS51724"/>
    </source>
</evidence>
<dbReference type="InterPro" id="IPR013486">
    <property type="entry name" value="SpoIID/LytB"/>
</dbReference>
<dbReference type="InterPro" id="IPR013693">
    <property type="entry name" value="SpoIID/LytB_N"/>
</dbReference>
<dbReference type="PROSITE" id="PS51724">
    <property type="entry name" value="SPOR"/>
    <property type="match status" value="1"/>
</dbReference>
<dbReference type="InterPro" id="IPR051922">
    <property type="entry name" value="Bact_Sporulation_Assoc"/>
</dbReference>
<keyword evidence="3" id="KW-1185">Reference proteome</keyword>
<comment type="caution">
    <text evidence="2">The sequence shown here is derived from an EMBL/GenBank/DDBJ whole genome shotgun (WGS) entry which is preliminary data.</text>
</comment>
<protein>
    <recommendedName>
        <fullName evidence="1">SPOR domain-containing protein</fullName>
    </recommendedName>
</protein>
<dbReference type="PANTHER" id="PTHR30032:SF4">
    <property type="entry name" value="AMIDASE ENHANCER"/>
    <property type="match status" value="1"/>
</dbReference>
<evidence type="ECO:0000313" key="3">
    <source>
        <dbReference type="Proteomes" id="UP000838686"/>
    </source>
</evidence>
<reference evidence="2" key="1">
    <citation type="submission" date="2022-01" db="EMBL/GenBank/DDBJ databases">
        <authorList>
            <person name="Criscuolo A."/>
        </authorList>
    </citation>
    <scope>NUCLEOTIDE SEQUENCE</scope>
    <source>
        <strain evidence="2">CIP111893</strain>
    </source>
</reference>
<dbReference type="EMBL" id="CAKMMF010000010">
    <property type="protein sequence ID" value="CAH1204268.1"/>
    <property type="molecule type" value="Genomic_DNA"/>
</dbReference>
<evidence type="ECO:0000313" key="2">
    <source>
        <dbReference type="EMBL" id="CAH1204268.1"/>
    </source>
</evidence>
<proteinExistence type="predicted"/>
<dbReference type="Proteomes" id="UP000838686">
    <property type="component" value="Unassembled WGS sequence"/>
</dbReference>
<dbReference type="NCBIfam" id="TIGR02669">
    <property type="entry name" value="SpoIID_LytB"/>
    <property type="match status" value="1"/>
</dbReference>
<name>A0ABM9C603_9BACL</name>